<feature type="domain" description="S-adenosylmethionine synthetase central" evidence="12">
    <location>
        <begin position="8"/>
        <end position="124"/>
    </location>
</feature>
<dbReference type="PROSITE" id="PS00376">
    <property type="entry name" value="ADOMET_SYNTHASE_1"/>
    <property type="match status" value="1"/>
</dbReference>
<dbReference type="GO" id="GO:0006730">
    <property type="term" value="P:one-carbon metabolic process"/>
    <property type="evidence" value="ECO:0007669"/>
    <property type="project" value="UniProtKB-KW"/>
</dbReference>
<evidence type="ECO:0000256" key="11">
    <source>
        <dbReference type="ARBA" id="ARBA00022958"/>
    </source>
</evidence>
<keyword evidence="8" id="KW-0547">Nucleotide-binding</keyword>
<dbReference type="InterPro" id="IPR022631">
    <property type="entry name" value="ADOMET_SYNTHASE_CS"/>
</dbReference>
<keyword evidence="5" id="KW-0554">One-carbon metabolism</keyword>
<comment type="cofactor">
    <cofactor evidence="1">
        <name>Mg(2+)</name>
        <dbReference type="ChEBI" id="CHEBI:18420"/>
    </cofactor>
</comment>
<dbReference type="InterPro" id="IPR022629">
    <property type="entry name" value="S-AdoMet_synt_central"/>
</dbReference>
<evidence type="ECO:0000256" key="6">
    <source>
        <dbReference type="ARBA" id="ARBA00022679"/>
    </source>
</evidence>
<dbReference type="Proteomes" id="UP000262325">
    <property type="component" value="Unassembled WGS sequence"/>
</dbReference>
<proteinExistence type="predicted"/>
<reference evidence="13 14" key="1">
    <citation type="journal article" date="2018" name="Nat. Biotechnol.">
        <title>A standardized bacterial taxonomy based on genome phylogeny substantially revises the tree of life.</title>
        <authorList>
            <person name="Parks D.H."/>
            <person name="Chuvochina M."/>
            <person name="Waite D.W."/>
            <person name="Rinke C."/>
            <person name="Skarshewski A."/>
            <person name="Chaumeil P.A."/>
            <person name="Hugenholtz P."/>
        </authorList>
    </citation>
    <scope>NUCLEOTIDE SEQUENCE [LARGE SCALE GENOMIC DNA]</scope>
    <source>
        <strain evidence="13">UBA8672</strain>
    </source>
</reference>
<accession>A0A3D5QDG2</accession>
<dbReference type="GO" id="GO:0006556">
    <property type="term" value="P:S-adenosylmethionine biosynthetic process"/>
    <property type="evidence" value="ECO:0007669"/>
    <property type="project" value="InterPro"/>
</dbReference>
<dbReference type="GO" id="GO:0046872">
    <property type="term" value="F:metal ion binding"/>
    <property type="evidence" value="ECO:0007669"/>
    <property type="project" value="UniProtKB-KW"/>
</dbReference>
<keyword evidence="6 13" id="KW-0808">Transferase</keyword>
<dbReference type="Pfam" id="PF02772">
    <property type="entry name" value="S-AdoMet_synt_M"/>
    <property type="match status" value="1"/>
</dbReference>
<evidence type="ECO:0000256" key="2">
    <source>
        <dbReference type="ARBA" id="ARBA00001958"/>
    </source>
</evidence>
<dbReference type="InterPro" id="IPR022636">
    <property type="entry name" value="S-AdoMet_synthetase_sfam"/>
</dbReference>
<keyword evidence="9" id="KW-0067">ATP-binding</keyword>
<keyword evidence="11" id="KW-0630">Potassium</keyword>
<comment type="cofactor">
    <cofactor evidence="2">
        <name>K(+)</name>
        <dbReference type="ChEBI" id="CHEBI:29103"/>
    </cofactor>
</comment>
<evidence type="ECO:0000259" key="12">
    <source>
        <dbReference type="Pfam" id="PF02772"/>
    </source>
</evidence>
<evidence type="ECO:0000256" key="7">
    <source>
        <dbReference type="ARBA" id="ARBA00022723"/>
    </source>
</evidence>
<organism evidence="13 14">
    <name type="scientific">Flexistipes sinusarabici</name>
    <dbReference type="NCBI Taxonomy" id="2352"/>
    <lineage>
        <taxon>Bacteria</taxon>
        <taxon>Pseudomonadati</taxon>
        <taxon>Deferribacterota</taxon>
        <taxon>Deferribacteres</taxon>
        <taxon>Deferribacterales</taxon>
        <taxon>Flexistipitaceae</taxon>
        <taxon>Flexistipes</taxon>
    </lineage>
</organism>
<dbReference type="GO" id="GO:0004478">
    <property type="term" value="F:methionine adenosyltransferase activity"/>
    <property type="evidence" value="ECO:0007669"/>
    <property type="project" value="UniProtKB-EC"/>
</dbReference>
<evidence type="ECO:0000256" key="8">
    <source>
        <dbReference type="ARBA" id="ARBA00022741"/>
    </source>
</evidence>
<evidence type="ECO:0000313" key="13">
    <source>
        <dbReference type="EMBL" id="HCW93319.1"/>
    </source>
</evidence>
<evidence type="ECO:0000256" key="4">
    <source>
        <dbReference type="ARBA" id="ARBA00012828"/>
    </source>
</evidence>
<evidence type="ECO:0000313" key="14">
    <source>
        <dbReference type="Proteomes" id="UP000262325"/>
    </source>
</evidence>
<gene>
    <name evidence="13" type="ORF">DHM44_06530</name>
</gene>
<evidence type="ECO:0000256" key="5">
    <source>
        <dbReference type="ARBA" id="ARBA00022563"/>
    </source>
</evidence>
<comment type="pathway">
    <text evidence="3">Amino-acid biosynthesis; S-adenosyl-L-methionine biosynthesis; S-adenosyl-L-methionine from L-methionine: step 1/1.</text>
</comment>
<dbReference type="GO" id="GO:0005524">
    <property type="term" value="F:ATP binding"/>
    <property type="evidence" value="ECO:0007669"/>
    <property type="project" value="UniProtKB-KW"/>
</dbReference>
<feature type="non-terminal residue" evidence="13">
    <location>
        <position position="1"/>
    </location>
</feature>
<keyword evidence="10" id="KW-0460">Magnesium</keyword>
<evidence type="ECO:0000256" key="9">
    <source>
        <dbReference type="ARBA" id="ARBA00022840"/>
    </source>
</evidence>
<dbReference type="EMBL" id="DPPF01000130">
    <property type="protein sequence ID" value="HCW93319.1"/>
    <property type="molecule type" value="Genomic_DNA"/>
</dbReference>
<feature type="non-terminal residue" evidence="13">
    <location>
        <position position="129"/>
    </location>
</feature>
<dbReference type="FunFam" id="3.30.300.10:FF:000003">
    <property type="entry name" value="S-adenosylmethionine synthase"/>
    <property type="match status" value="1"/>
</dbReference>
<name>A0A3D5QDG2_FLESI</name>
<dbReference type="Gene3D" id="3.30.300.10">
    <property type="match status" value="1"/>
</dbReference>
<protein>
    <recommendedName>
        <fullName evidence="4">methionine adenosyltransferase</fullName>
        <ecNumber evidence="4">2.5.1.6</ecNumber>
    </recommendedName>
</protein>
<dbReference type="InterPro" id="IPR002133">
    <property type="entry name" value="S-AdoMet_synthetase"/>
</dbReference>
<dbReference type="EC" id="2.5.1.6" evidence="4"/>
<sequence length="129" mass="14189">AQGVDTGGAGDQGLMFGFACDETEELMPLPIMLAHKICMQLSDVRKSEILPYLRPDGKSQVTIEYDGFKPVKVNTVVVSTQHADDIKLSDLKEDIVEKVIKPVIPKHLLDDEDITYHINPTGRFVVGGP</sequence>
<dbReference type="AlphaFoldDB" id="A0A3D5QDG2"/>
<keyword evidence="7" id="KW-0479">Metal-binding</keyword>
<evidence type="ECO:0000256" key="10">
    <source>
        <dbReference type="ARBA" id="ARBA00022842"/>
    </source>
</evidence>
<evidence type="ECO:0000256" key="3">
    <source>
        <dbReference type="ARBA" id="ARBA00005224"/>
    </source>
</evidence>
<dbReference type="SUPFAM" id="SSF55973">
    <property type="entry name" value="S-adenosylmethionine synthetase"/>
    <property type="match status" value="1"/>
</dbReference>
<dbReference type="PANTHER" id="PTHR11964">
    <property type="entry name" value="S-ADENOSYLMETHIONINE SYNTHETASE"/>
    <property type="match status" value="1"/>
</dbReference>
<comment type="caution">
    <text evidence="13">The sequence shown here is derived from an EMBL/GenBank/DDBJ whole genome shotgun (WGS) entry which is preliminary data.</text>
</comment>
<evidence type="ECO:0000256" key="1">
    <source>
        <dbReference type="ARBA" id="ARBA00001946"/>
    </source>
</evidence>